<organism evidence="1 2">
    <name type="scientific">Filimonas lacunae</name>
    <dbReference type="NCBI Taxonomy" id="477680"/>
    <lineage>
        <taxon>Bacteria</taxon>
        <taxon>Pseudomonadati</taxon>
        <taxon>Bacteroidota</taxon>
        <taxon>Chitinophagia</taxon>
        <taxon>Chitinophagales</taxon>
        <taxon>Chitinophagaceae</taxon>
        <taxon>Filimonas</taxon>
    </lineage>
</organism>
<keyword evidence="2" id="KW-1185">Reference proteome</keyword>
<dbReference type="RefSeq" id="WP_076380542.1">
    <property type="nucleotide sequence ID" value="NZ_AP017422.1"/>
</dbReference>
<evidence type="ECO:0000313" key="1">
    <source>
        <dbReference type="EMBL" id="SIT25684.1"/>
    </source>
</evidence>
<gene>
    <name evidence="1" type="ORF">SAMN05421788_106357</name>
</gene>
<dbReference type="PROSITE" id="PS51257">
    <property type="entry name" value="PROKAR_LIPOPROTEIN"/>
    <property type="match status" value="1"/>
</dbReference>
<dbReference type="AlphaFoldDB" id="A0A173MFT1"/>
<dbReference type="KEGG" id="fln:FLA_2307"/>
<name>A0A173MFT1_9BACT</name>
<protein>
    <recommendedName>
        <fullName evidence="3">Lipoprotein</fullName>
    </recommendedName>
</protein>
<dbReference type="EMBL" id="FTOR01000006">
    <property type="protein sequence ID" value="SIT25684.1"/>
    <property type="molecule type" value="Genomic_DNA"/>
</dbReference>
<reference evidence="2" key="1">
    <citation type="submission" date="2017-01" db="EMBL/GenBank/DDBJ databases">
        <authorList>
            <person name="Varghese N."/>
            <person name="Submissions S."/>
        </authorList>
    </citation>
    <scope>NUCLEOTIDE SEQUENCE [LARGE SCALE GENOMIC DNA]</scope>
    <source>
        <strain evidence="2">DSM 21054</strain>
    </source>
</reference>
<proteinExistence type="predicted"/>
<evidence type="ECO:0000313" key="2">
    <source>
        <dbReference type="Proteomes" id="UP000186917"/>
    </source>
</evidence>
<sequence>MNKKSIVLLALAMLTACEKTPENKAQSLIKQDLKATLQSEGYEPGAFGKLDSSFIMPNKDALETNNKDLKYYTEKVEECTAHLREFLQNKISREQADYYEKLLPLLKDSAKQCIARHNELLQDATPLFSGYQMQHVYNSSNTPHQVVYYFDSSLTTILKHKELNGNQL</sequence>
<dbReference type="OrthoDB" id="799204at2"/>
<evidence type="ECO:0008006" key="3">
    <source>
        <dbReference type="Google" id="ProtNLM"/>
    </source>
</evidence>
<dbReference type="Proteomes" id="UP000186917">
    <property type="component" value="Unassembled WGS sequence"/>
</dbReference>
<accession>A0A173MFT1</accession>